<sequence length="411" mass="46178">MAGAGAVHASHPIQRCFRDLRTADQHVYFGPAAMKRYAAERFHLAQPNWLIWPLTAAIQAPRISQVPLAKLIETHLSRTRGDEEMLTVKNTQQRVSQRRSIAAPTVWDHASLDAWDYMIAVEPQHAAACLRIRDRLRRLGRRLDTIVASDFQEPELVEIARGIRHCLRLGPGFCVLRGLPLQDWTDEEASMLYWGLGTYLGGPQPQNRQGDRVYLVQDTGQTVAEARGSKTNSELIFHTDSACAYAGSRPDVLGLLCLRKAVSGGESVMVSGHTAYNAVLAAQPELVEELYGRFCFDRSHETQPGEDPFTYGSIFTDTPEGVRIRYNRLHIELGHYRSGQPLSDRQRQALDALDRALNDPANHVEFTLDPGDIFFADNHATLHNRRSFVDAPEAAQRRCLVRLWLAGEPRN</sequence>
<dbReference type="PANTHER" id="PTHR10696">
    <property type="entry name" value="GAMMA-BUTYROBETAINE HYDROXYLASE-RELATED"/>
    <property type="match status" value="1"/>
</dbReference>
<protein>
    <recommendedName>
        <fullName evidence="5">TauD/TfdA-like domain-containing protein</fullName>
    </recommendedName>
</protein>
<dbReference type="SUPFAM" id="SSF51197">
    <property type="entry name" value="Clavaminate synthase-like"/>
    <property type="match status" value="1"/>
</dbReference>
<dbReference type="InterPro" id="IPR050411">
    <property type="entry name" value="AlphaKG_dependent_hydroxylases"/>
</dbReference>
<gene>
    <name evidence="6" type="ORF">AO501_16595</name>
</gene>
<comment type="caution">
    <text evidence="6">The sequence shown here is derived from an EMBL/GenBank/DDBJ whole genome shotgun (WGS) entry which is preliminary data.</text>
</comment>
<evidence type="ECO:0000256" key="2">
    <source>
        <dbReference type="ARBA" id="ARBA00023002"/>
    </source>
</evidence>
<feature type="domain" description="TauD/TfdA-like" evidence="5">
    <location>
        <begin position="148"/>
        <end position="404"/>
    </location>
</feature>
<name>A0A0Q2MG82_MYCGO</name>
<dbReference type="STRING" id="1778.A9W97_02215"/>
<evidence type="ECO:0000313" key="7">
    <source>
        <dbReference type="Proteomes" id="UP000051677"/>
    </source>
</evidence>
<dbReference type="PANTHER" id="PTHR10696:SF56">
    <property type="entry name" value="TAUD_TFDA-LIKE DOMAIN-CONTAINING PROTEIN"/>
    <property type="match status" value="1"/>
</dbReference>
<keyword evidence="2" id="KW-0560">Oxidoreductase</keyword>
<dbReference type="AlphaFoldDB" id="A0A0Q2MG82"/>
<dbReference type="Gene3D" id="3.60.130.10">
    <property type="entry name" value="Clavaminate synthase-like"/>
    <property type="match status" value="1"/>
</dbReference>
<evidence type="ECO:0000313" key="6">
    <source>
        <dbReference type="EMBL" id="KQH78871.1"/>
    </source>
</evidence>
<dbReference type="GO" id="GO:0017000">
    <property type="term" value="P:antibiotic biosynthetic process"/>
    <property type="evidence" value="ECO:0007669"/>
    <property type="project" value="UniProtKB-KW"/>
</dbReference>
<dbReference type="Proteomes" id="UP000051677">
    <property type="component" value="Unassembled WGS sequence"/>
</dbReference>
<dbReference type="InterPro" id="IPR003819">
    <property type="entry name" value="TauD/TfdA-like"/>
</dbReference>
<evidence type="ECO:0000256" key="4">
    <source>
        <dbReference type="ARBA" id="ARBA00023194"/>
    </source>
</evidence>
<proteinExistence type="predicted"/>
<dbReference type="EMBL" id="LKTM01000146">
    <property type="protein sequence ID" value="KQH78871.1"/>
    <property type="molecule type" value="Genomic_DNA"/>
</dbReference>
<keyword evidence="3" id="KW-0408">Iron</keyword>
<evidence type="ECO:0000256" key="1">
    <source>
        <dbReference type="ARBA" id="ARBA00001954"/>
    </source>
</evidence>
<dbReference type="GO" id="GO:0016491">
    <property type="term" value="F:oxidoreductase activity"/>
    <property type="evidence" value="ECO:0007669"/>
    <property type="project" value="UniProtKB-KW"/>
</dbReference>
<evidence type="ECO:0000259" key="5">
    <source>
        <dbReference type="Pfam" id="PF02668"/>
    </source>
</evidence>
<keyword evidence="4" id="KW-0045">Antibiotic biosynthesis</keyword>
<accession>A0A0Q2MG82</accession>
<dbReference type="InterPro" id="IPR042098">
    <property type="entry name" value="TauD-like_sf"/>
</dbReference>
<dbReference type="Gene3D" id="1.20.140.10">
    <property type="entry name" value="Butyryl-CoA Dehydrogenase, subunit A, domain 3"/>
    <property type="match status" value="1"/>
</dbReference>
<organism evidence="6 7">
    <name type="scientific">Mycobacterium gordonae</name>
    <dbReference type="NCBI Taxonomy" id="1778"/>
    <lineage>
        <taxon>Bacteria</taxon>
        <taxon>Bacillati</taxon>
        <taxon>Actinomycetota</taxon>
        <taxon>Actinomycetes</taxon>
        <taxon>Mycobacteriales</taxon>
        <taxon>Mycobacteriaceae</taxon>
        <taxon>Mycobacterium</taxon>
    </lineage>
</organism>
<reference evidence="6 7" key="1">
    <citation type="submission" date="2015-10" db="EMBL/GenBank/DDBJ databases">
        <title>Mycobacterium gordonae draft genome assembly.</title>
        <authorList>
            <person name="Ustinova V."/>
            <person name="Smirnova T."/>
            <person name="Blagodatskikh K."/>
            <person name="Varlamov D."/>
            <person name="Larionova E."/>
            <person name="Chernousova L."/>
        </authorList>
    </citation>
    <scope>NUCLEOTIDE SEQUENCE [LARGE SCALE GENOMIC DNA]</scope>
    <source>
        <strain evidence="6 7">CTRI 14-8773</strain>
    </source>
</reference>
<dbReference type="Pfam" id="PF02668">
    <property type="entry name" value="TauD"/>
    <property type="match status" value="1"/>
</dbReference>
<evidence type="ECO:0000256" key="3">
    <source>
        <dbReference type="ARBA" id="ARBA00023004"/>
    </source>
</evidence>
<comment type="cofactor">
    <cofactor evidence="1">
        <name>Fe(2+)</name>
        <dbReference type="ChEBI" id="CHEBI:29033"/>
    </cofactor>
</comment>